<organism evidence="2 3">
    <name type="scientific">Moritella viscosa</name>
    <dbReference type="NCBI Taxonomy" id="80854"/>
    <lineage>
        <taxon>Bacteria</taxon>
        <taxon>Pseudomonadati</taxon>
        <taxon>Pseudomonadota</taxon>
        <taxon>Gammaproteobacteria</taxon>
        <taxon>Alteromonadales</taxon>
        <taxon>Moritellaceae</taxon>
        <taxon>Moritella</taxon>
    </lineage>
</organism>
<protein>
    <submittedName>
        <fullName evidence="2">Biotin/lipoyl attachment:Carbamoyl-phosphate synthase L chain,ATP-binding:Carbamoyl-phosphate synthetase large chain</fullName>
    </submittedName>
</protein>
<feature type="domain" description="Lipoyl-binding" evidence="1">
    <location>
        <begin position="1"/>
        <end position="33"/>
    </location>
</feature>
<evidence type="ECO:0000313" key="3">
    <source>
        <dbReference type="Proteomes" id="UP000182660"/>
    </source>
</evidence>
<dbReference type="EMBL" id="FPLJ01000132">
    <property type="protein sequence ID" value="SGZ02661.1"/>
    <property type="molecule type" value="Genomic_DNA"/>
</dbReference>
<dbReference type="SUPFAM" id="SSF51230">
    <property type="entry name" value="Single hybrid motif"/>
    <property type="match status" value="1"/>
</dbReference>
<evidence type="ECO:0000259" key="1">
    <source>
        <dbReference type="Pfam" id="PF00364"/>
    </source>
</evidence>
<comment type="caution">
    <text evidence="2">The sequence shown here is derived from an EMBL/GenBank/DDBJ whole genome shotgun (WGS) entry which is preliminary data.</text>
</comment>
<keyword evidence="3" id="KW-1185">Reference proteome</keyword>
<reference evidence="2 3" key="1">
    <citation type="submission" date="2016-11" db="EMBL/GenBank/DDBJ databases">
        <authorList>
            <person name="Klemetsen T."/>
        </authorList>
    </citation>
    <scope>NUCLEOTIDE SEQUENCE [LARGE SCALE GENOMIC DNA]</scope>
    <source>
        <strain evidence="2">MT 2528</strain>
    </source>
</reference>
<evidence type="ECO:0000313" key="2">
    <source>
        <dbReference type="EMBL" id="SGZ02661.1"/>
    </source>
</evidence>
<dbReference type="InterPro" id="IPR011053">
    <property type="entry name" value="Single_hybrid_motif"/>
</dbReference>
<dbReference type="Proteomes" id="UP000182660">
    <property type="component" value="Unassembled WGS sequence"/>
</dbReference>
<name>A0ABY1HK56_9GAMM</name>
<proteinExistence type="predicted"/>
<dbReference type="Pfam" id="PF00364">
    <property type="entry name" value="Biotin_lipoyl"/>
    <property type="match status" value="1"/>
</dbReference>
<accession>A0ABY1HK56</accession>
<dbReference type="InterPro" id="IPR000089">
    <property type="entry name" value="Biotin_lipoyl"/>
</dbReference>
<dbReference type="Gene3D" id="2.40.50.100">
    <property type="match status" value="1"/>
</dbReference>
<sequence>MECNINAPVAGTVTTVFYQNGDMVEDGAQLIQLTPSLTLDNKEHA</sequence>
<gene>
    <name evidence="2" type="ORF">MT2528_4443</name>
</gene>